<dbReference type="SUPFAM" id="SSF54814">
    <property type="entry name" value="Prokaryotic type KH domain (KH-domain type II)"/>
    <property type="match status" value="2"/>
</dbReference>
<dbReference type="GO" id="GO:0005829">
    <property type="term" value="C:cytosol"/>
    <property type="evidence" value="ECO:0007669"/>
    <property type="project" value="TreeGrafter"/>
</dbReference>
<dbReference type="InterPro" id="IPR010214">
    <property type="entry name" value="Tscrpt_termin_fac_NusA_C_rpt"/>
</dbReference>
<dbReference type="InterPro" id="IPR003029">
    <property type="entry name" value="S1_domain"/>
</dbReference>
<dbReference type="InterPro" id="IPR004087">
    <property type="entry name" value="KH_dom"/>
</dbReference>
<reference evidence="9 10" key="1">
    <citation type="submission" date="2015-12" db="EMBL/GenBank/DDBJ databases">
        <authorList>
            <person name="Shamseldin A."/>
            <person name="Moawad H."/>
            <person name="Abd El-Rahim W.M."/>
            <person name="Sadowsky M.J."/>
        </authorList>
    </citation>
    <scope>NUCLEOTIDE SEQUENCE [LARGE SCALE GENOMIC DNA]</scope>
    <source>
        <strain evidence="9 10">WF1</strain>
    </source>
</reference>
<dbReference type="AlphaFoldDB" id="A0A1V8M9T0"/>
<feature type="domain" description="S1 motif" evidence="8">
    <location>
        <begin position="143"/>
        <end position="208"/>
    </location>
</feature>
<dbReference type="GO" id="GO:0003723">
    <property type="term" value="F:RNA binding"/>
    <property type="evidence" value="ECO:0007669"/>
    <property type="project" value="UniProtKB-UniRule"/>
</dbReference>
<dbReference type="CDD" id="cd02134">
    <property type="entry name" value="KH-II_NusA_rpt1"/>
    <property type="match status" value="1"/>
</dbReference>
<evidence type="ECO:0000256" key="5">
    <source>
        <dbReference type="ARBA" id="ARBA00023015"/>
    </source>
</evidence>
<comment type="similarity">
    <text evidence="7">Belongs to the NusA family.</text>
</comment>
<dbReference type="NCBIfam" id="TIGR01953">
    <property type="entry name" value="NusA"/>
    <property type="match status" value="1"/>
</dbReference>
<dbReference type="SMART" id="SM00316">
    <property type="entry name" value="S1"/>
    <property type="match status" value="1"/>
</dbReference>
<dbReference type="NCBIfam" id="TIGR01954">
    <property type="entry name" value="nusA_Cterm_rpt"/>
    <property type="match status" value="2"/>
</dbReference>
<comment type="subcellular location">
    <subcellularLocation>
        <location evidence="7">Cytoplasm</location>
    </subcellularLocation>
</comment>
<organism evidence="9 10">
    <name type="scientific">Methyloprofundus sedimenti</name>
    <dbReference type="NCBI Taxonomy" id="1420851"/>
    <lineage>
        <taxon>Bacteria</taxon>
        <taxon>Pseudomonadati</taxon>
        <taxon>Pseudomonadota</taxon>
        <taxon>Gammaproteobacteria</taxon>
        <taxon>Methylococcales</taxon>
        <taxon>Methylococcaceae</taxon>
        <taxon>Methyloprofundus</taxon>
    </lineage>
</organism>
<dbReference type="Proteomes" id="UP000191980">
    <property type="component" value="Unassembled WGS sequence"/>
</dbReference>
<accession>A0A1V8M9T0</accession>
<dbReference type="STRING" id="1420851.AU255_11020"/>
<comment type="caution">
    <text evidence="9">The sequence shown here is derived from an EMBL/GenBank/DDBJ whole genome shotgun (WGS) entry which is preliminary data.</text>
</comment>
<dbReference type="GO" id="GO:0000166">
    <property type="term" value="F:nucleotide binding"/>
    <property type="evidence" value="ECO:0007669"/>
    <property type="project" value="InterPro"/>
</dbReference>
<dbReference type="SMART" id="SM00322">
    <property type="entry name" value="KH"/>
    <property type="match status" value="2"/>
</dbReference>
<protein>
    <recommendedName>
        <fullName evidence="7">Transcription termination/antitermination protein NusA</fullName>
    </recommendedName>
</protein>
<dbReference type="InterPro" id="IPR012340">
    <property type="entry name" value="NA-bd_OB-fold"/>
</dbReference>
<keyword evidence="9" id="KW-0648">Protein biosynthesis</keyword>
<dbReference type="SUPFAM" id="SSF50249">
    <property type="entry name" value="Nucleic acid-binding proteins"/>
    <property type="match status" value="1"/>
</dbReference>
<evidence type="ECO:0000313" key="9">
    <source>
        <dbReference type="EMBL" id="OQK18319.1"/>
    </source>
</evidence>
<dbReference type="Gene3D" id="3.30.1480.10">
    <property type="entry name" value="NusA, N-terminal domain"/>
    <property type="match status" value="1"/>
</dbReference>
<dbReference type="HAMAP" id="MF_00945_B">
    <property type="entry name" value="NusA_B"/>
    <property type="match status" value="1"/>
</dbReference>
<evidence type="ECO:0000256" key="3">
    <source>
        <dbReference type="ARBA" id="ARBA00022814"/>
    </source>
</evidence>
<dbReference type="FunFam" id="3.30.300.20:FF:000005">
    <property type="entry name" value="Transcription termination/antitermination protein NusA"/>
    <property type="match status" value="1"/>
</dbReference>
<dbReference type="InterPro" id="IPR010995">
    <property type="entry name" value="DNA_repair_Rad51/TF_NusA_a-hlx"/>
</dbReference>
<keyword evidence="3 7" id="KW-0889">Transcription antitermination</keyword>
<dbReference type="PROSITE" id="PS50084">
    <property type="entry name" value="KH_TYPE_1"/>
    <property type="match status" value="1"/>
</dbReference>
<dbReference type="PANTHER" id="PTHR22648">
    <property type="entry name" value="TRANSCRIPTION TERMINATION FACTOR NUSA"/>
    <property type="match status" value="1"/>
</dbReference>
<dbReference type="SUPFAM" id="SSF69705">
    <property type="entry name" value="Transcription factor NusA, N-terminal domain"/>
    <property type="match status" value="1"/>
</dbReference>
<dbReference type="FunFam" id="2.40.50.140:FF:000058">
    <property type="entry name" value="Transcription termination/antitermination protein NusA"/>
    <property type="match status" value="1"/>
</dbReference>
<evidence type="ECO:0000256" key="4">
    <source>
        <dbReference type="ARBA" id="ARBA00022884"/>
    </source>
</evidence>
<evidence type="ECO:0000313" key="10">
    <source>
        <dbReference type="Proteomes" id="UP000191980"/>
    </source>
</evidence>
<dbReference type="CDD" id="cd22529">
    <property type="entry name" value="KH-II_NusA_rpt2"/>
    <property type="match status" value="1"/>
</dbReference>
<gene>
    <name evidence="7 9" type="primary">nusA</name>
    <name evidence="9" type="ORF">AU255_11020</name>
</gene>
<dbReference type="FunFam" id="3.30.300.20:FF:000002">
    <property type="entry name" value="Transcription termination/antitermination protein NusA"/>
    <property type="match status" value="1"/>
</dbReference>
<dbReference type="InterPro" id="IPR025249">
    <property type="entry name" value="TF_NusA_KH_1st"/>
</dbReference>
<dbReference type="InterPro" id="IPR030842">
    <property type="entry name" value="TF_NusA_bacterial"/>
</dbReference>
<evidence type="ECO:0000256" key="6">
    <source>
        <dbReference type="ARBA" id="ARBA00023163"/>
    </source>
</evidence>
<keyword evidence="4 7" id="KW-0694">RNA-binding</keyword>
<dbReference type="CDD" id="cd04455">
    <property type="entry name" value="S1_NusA"/>
    <property type="match status" value="1"/>
</dbReference>
<dbReference type="InterPro" id="IPR015946">
    <property type="entry name" value="KH_dom-like_a/b"/>
</dbReference>
<dbReference type="InterPro" id="IPR010213">
    <property type="entry name" value="TF_NusA"/>
</dbReference>
<dbReference type="PROSITE" id="PS50126">
    <property type="entry name" value="S1"/>
    <property type="match status" value="1"/>
</dbReference>
<dbReference type="Pfam" id="PF08529">
    <property type="entry name" value="NusA_N"/>
    <property type="match status" value="1"/>
</dbReference>
<dbReference type="GO" id="GO:0031564">
    <property type="term" value="P:transcription antitermination"/>
    <property type="evidence" value="ECO:0007669"/>
    <property type="project" value="UniProtKB-UniRule"/>
</dbReference>
<dbReference type="InterPro" id="IPR058582">
    <property type="entry name" value="KH_NusA_2nd"/>
</dbReference>
<dbReference type="GO" id="GO:0003700">
    <property type="term" value="F:DNA-binding transcription factor activity"/>
    <property type="evidence" value="ECO:0007669"/>
    <property type="project" value="InterPro"/>
</dbReference>
<dbReference type="SUPFAM" id="SSF47794">
    <property type="entry name" value="Rad51 N-terminal domain-like"/>
    <property type="match status" value="2"/>
</dbReference>
<keyword evidence="1 7" id="KW-0806">Transcription termination</keyword>
<evidence type="ECO:0000256" key="1">
    <source>
        <dbReference type="ARBA" id="ARBA00022472"/>
    </source>
</evidence>
<proteinExistence type="inferred from homology"/>
<dbReference type="Pfam" id="PF13184">
    <property type="entry name" value="KH_NusA_1st"/>
    <property type="match status" value="1"/>
</dbReference>
<dbReference type="GO" id="GO:0003746">
    <property type="term" value="F:translation elongation factor activity"/>
    <property type="evidence" value="ECO:0007669"/>
    <property type="project" value="UniProtKB-KW"/>
</dbReference>
<dbReference type="EMBL" id="LPUF01000001">
    <property type="protein sequence ID" value="OQK18319.1"/>
    <property type="molecule type" value="Genomic_DNA"/>
</dbReference>
<dbReference type="InterPro" id="IPR036555">
    <property type="entry name" value="NusA_N_sf"/>
</dbReference>
<dbReference type="Pfam" id="PF14520">
    <property type="entry name" value="HHH_5"/>
    <property type="match status" value="1"/>
</dbReference>
<dbReference type="Gene3D" id="2.40.50.140">
    <property type="entry name" value="Nucleic acid-binding proteins"/>
    <property type="match status" value="1"/>
</dbReference>
<evidence type="ECO:0000259" key="8">
    <source>
        <dbReference type="PROSITE" id="PS50126"/>
    </source>
</evidence>
<dbReference type="OrthoDB" id="9807233at2"/>
<keyword evidence="2 7" id="KW-0963">Cytoplasm</keyword>
<dbReference type="PANTHER" id="PTHR22648:SF0">
    <property type="entry name" value="TRANSCRIPTION TERMINATION_ANTITERMINATION PROTEIN NUSA"/>
    <property type="match status" value="1"/>
</dbReference>
<comment type="function">
    <text evidence="7">Participates in both transcription termination and antitermination.</text>
</comment>
<evidence type="ECO:0000256" key="7">
    <source>
        <dbReference type="HAMAP-Rule" id="MF_00945"/>
    </source>
</evidence>
<name>A0A1V8M9T0_9GAMM</name>
<dbReference type="RefSeq" id="WP_080522926.1">
    <property type="nucleotide sequence ID" value="NZ_LPUF01000001.1"/>
</dbReference>
<evidence type="ECO:0000256" key="2">
    <source>
        <dbReference type="ARBA" id="ARBA00022490"/>
    </source>
</evidence>
<dbReference type="InterPro" id="IPR013735">
    <property type="entry name" value="TF_NusA_N"/>
</dbReference>
<sequence>MADKDVLLVVDVFSNEKDIEKEVIFQAIESALESATVSRYEFPIKARVSINRITGANTTFRRWQVVEESSEFSGGVEFPTTQISLKIAQIDNPEIEVGDFIEDEIEPVEFGRISAQAAKQVIIHKVREAERKKVADAYMDRVGELVTGVIKRIEKGSVYMDLGGNADAYIPREHMIPRESVRVGDRIRGYLKEVRTEVRGPQLFVSRTAPELLLALFRLEVPEVGEGLINVLGAARDPGSRAKIAVRSNDLRIDPVGACVGMRGSRVQTISNELNGERIDVILWNDNDAQFVINAMAPAEIESIVVDEDKHTMDVAVSSDSLSQAIGRGGQNVRLATELTGWELNVKDADEVNKDSEAILLKLVEEFTQQLNVDQDIATVLVEVGFNSVEEIAYVPSSEMLEIDGFDAELVETLRSRAKDFLLINAIASEEKIETAKPAEDLLTMEGMSEELAYELASHGIITMDDLAEQAVDDLLEISGMNEEIAAKLIMKAREPWFANENSEG</sequence>
<dbReference type="InterPro" id="IPR009019">
    <property type="entry name" value="KH_sf_prok-type"/>
</dbReference>
<keyword evidence="10" id="KW-1185">Reference proteome</keyword>
<dbReference type="Gene3D" id="1.10.150.20">
    <property type="entry name" value="5' to 3' exonuclease, C-terminal subdomain"/>
    <property type="match status" value="2"/>
</dbReference>
<comment type="subunit">
    <text evidence="7">Monomer. Binds directly to the core enzyme of the DNA-dependent RNA polymerase and to nascent RNA.</text>
</comment>
<dbReference type="Pfam" id="PF00575">
    <property type="entry name" value="S1"/>
    <property type="match status" value="1"/>
</dbReference>
<dbReference type="GO" id="GO:0006353">
    <property type="term" value="P:DNA-templated transcription termination"/>
    <property type="evidence" value="ECO:0007669"/>
    <property type="project" value="UniProtKB-UniRule"/>
</dbReference>
<keyword evidence="5 7" id="KW-0805">Transcription regulation</keyword>
<keyword evidence="9" id="KW-0251">Elongation factor</keyword>
<dbReference type="Pfam" id="PF26594">
    <property type="entry name" value="KH_NusA_2nd"/>
    <property type="match status" value="1"/>
</dbReference>
<keyword evidence="6 7" id="KW-0804">Transcription</keyword>
<dbReference type="Gene3D" id="3.30.300.20">
    <property type="match status" value="2"/>
</dbReference>